<dbReference type="Gene3D" id="3.40.50.2000">
    <property type="entry name" value="Glycogen Phosphorylase B"/>
    <property type="match status" value="2"/>
</dbReference>
<dbReference type="AlphaFoldDB" id="A0A5D4H984"/>
<evidence type="ECO:0000259" key="2">
    <source>
        <dbReference type="Pfam" id="PF00534"/>
    </source>
</evidence>
<gene>
    <name evidence="3" type="ORF">FXV77_06590</name>
</gene>
<keyword evidence="1 3" id="KW-0808">Transferase</keyword>
<dbReference type="Proteomes" id="UP000322362">
    <property type="component" value="Unassembled WGS sequence"/>
</dbReference>
<dbReference type="RefSeq" id="WP_148918429.1">
    <property type="nucleotide sequence ID" value="NZ_VTAV01000003.1"/>
</dbReference>
<dbReference type="SUPFAM" id="SSF53756">
    <property type="entry name" value="UDP-Glycosyltransferase/glycogen phosphorylase"/>
    <property type="match status" value="1"/>
</dbReference>
<proteinExistence type="predicted"/>
<dbReference type="GO" id="GO:0009103">
    <property type="term" value="P:lipopolysaccharide biosynthetic process"/>
    <property type="evidence" value="ECO:0007669"/>
    <property type="project" value="TreeGrafter"/>
</dbReference>
<evidence type="ECO:0000313" key="3">
    <source>
        <dbReference type="EMBL" id="TYR36842.1"/>
    </source>
</evidence>
<accession>A0A5D4H984</accession>
<protein>
    <submittedName>
        <fullName evidence="3">Glycosyltransferase family 4 protein</fullName>
    </submittedName>
</protein>
<dbReference type="PANTHER" id="PTHR46401:SF2">
    <property type="entry name" value="GLYCOSYLTRANSFERASE WBBK-RELATED"/>
    <property type="match status" value="1"/>
</dbReference>
<feature type="domain" description="Glycosyl transferase family 1" evidence="2">
    <location>
        <begin position="207"/>
        <end position="363"/>
    </location>
</feature>
<comment type="caution">
    <text evidence="3">The sequence shown here is derived from an EMBL/GenBank/DDBJ whole genome shotgun (WGS) entry which is preliminary data.</text>
</comment>
<keyword evidence="4" id="KW-1185">Reference proteome</keyword>
<evidence type="ECO:0000313" key="4">
    <source>
        <dbReference type="Proteomes" id="UP000322362"/>
    </source>
</evidence>
<dbReference type="InterPro" id="IPR001296">
    <property type="entry name" value="Glyco_trans_1"/>
</dbReference>
<dbReference type="Pfam" id="PF00534">
    <property type="entry name" value="Glycos_transf_1"/>
    <property type="match status" value="1"/>
</dbReference>
<organism evidence="3 4">
    <name type="scientific">Sphingobacterium phlebotomi</name>
    <dbReference type="NCBI Taxonomy" id="2605433"/>
    <lineage>
        <taxon>Bacteria</taxon>
        <taxon>Pseudomonadati</taxon>
        <taxon>Bacteroidota</taxon>
        <taxon>Sphingobacteriia</taxon>
        <taxon>Sphingobacteriales</taxon>
        <taxon>Sphingobacteriaceae</taxon>
        <taxon>Sphingobacterium</taxon>
    </lineage>
</organism>
<evidence type="ECO:0000256" key="1">
    <source>
        <dbReference type="ARBA" id="ARBA00022679"/>
    </source>
</evidence>
<dbReference type="EMBL" id="VTAV01000003">
    <property type="protein sequence ID" value="TYR36842.1"/>
    <property type="molecule type" value="Genomic_DNA"/>
</dbReference>
<sequence length="386" mass="44656">MAKRLIYVGFNGFPRASAEVVKQKLICKTFQLMGFECTIICNKNYFFGNYRYRGTIEGISYFYSTFLYSKTKSKIFNKLIQIFGVCVEKLYLIYKPTDVAIISSRNFWAISIYALIFKIKRTKTLLTHVEDVSSVGKKSVGKKWNDYLFNHYAFRLVDGALPISEYLKNKISNFAPETLQLKLPVMVDYNSFKLKEIRDEFTVGISFNYFLYCGSVSYKEVLNFIVDSFKAVGSSYKLVLILNGQPEKLKIIRNELKEYKNIIIYSEISFQHLIYLYNNAKGLLIPLRETVQDKARFPHKIGEYTASGNPIITNNWGEVKNLFTNKVNAFVCERYDVELFTAAMRFIIDNPKESKSIGLNGEKMAKDVFNYPNYVEPLSNLIKSIT</sequence>
<reference evidence="3 4" key="1">
    <citation type="submission" date="2019-08" db="EMBL/GenBank/DDBJ databases">
        <title>Phlebobacter frassis gen. nov. sp. nov., a new member of family Sphingobacteriaceae isolated from sand fly rearing media.</title>
        <authorList>
            <person name="Kakumanu M.L."/>
            <person name="Marayati B.F."/>
            <person name="Wada-Katsumata A."/>
            <person name="Wasserberg G."/>
            <person name="Schal C."/>
            <person name="Apperson C.S."/>
            <person name="Ponnusamy L."/>
        </authorList>
    </citation>
    <scope>NUCLEOTIDE SEQUENCE [LARGE SCALE GENOMIC DNA]</scope>
    <source>
        <strain evidence="3 4">SSI9</strain>
    </source>
</reference>
<name>A0A5D4H984_9SPHI</name>
<dbReference type="GO" id="GO:0016757">
    <property type="term" value="F:glycosyltransferase activity"/>
    <property type="evidence" value="ECO:0007669"/>
    <property type="project" value="InterPro"/>
</dbReference>
<dbReference type="PANTHER" id="PTHR46401">
    <property type="entry name" value="GLYCOSYLTRANSFERASE WBBK-RELATED"/>
    <property type="match status" value="1"/>
</dbReference>